<proteinExistence type="predicted"/>
<sequence length="433" mass="48979">MSAPPAAPASISDQLFGYRATVQLRFPGLSAGELDEEINRSYNRRVEARPWFSDAGEELMSRHEQNKRRQLAVVQHYKKLILTDGLEEDNRSLPFGVENLEMPGGTKLLGGATTAEAFYAAVKEEPDNRNVQVILRRGYRVAMFNALPDDVCRYKKAKHNKFLFGSPFTIMELYERIPSLEEKWGDHCKEFKIKSRTCATQGEYTYAKIYRRFILKLDEEEEVPAFDGNFNIYTHAKVFLHEMKKRGWWSSYQDLVENHCNFLARGLKIDYVCAANHLFMNRVLQGPFSDWDPERQKLWLMAGLESSLPLVNTETDPSRFFMPWLHNGEQDIETLKKDINLMATPMGGTVNYKAKAKVKAKDGGKRKAGSAIGYETEVSDGASDAESSASSKQKHAKHAPLHAAQDQIAPLAPIAEEGPEEQGPEIELALAEQ</sequence>
<accession>A0ABN9R0L1</accession>
<gene>
    <name evidence="2" type="ORF">PCOR1329_LOCUS15920</name>
</gene>
<feature type="non-terminal residue" evidence="2">
    <location>
        <position position="433"/>
    </location>
</feature>
<dbReference type="EMBL" id="CAUYUJ010004858">
    <property type="protein sequence ID" value="CAK0811225.1"/>
    <property type="molecule type" value="Genomic_DNA"/>
</dbReference>
<evidence type="ECO:0000313" key="2">
    <source>
        <dbReference type="EMBL" id="CAK0811225.1"/>
    </source>
</evidence>
<protein>
    <submittedName>
        <fullName evidence="2">Uncharacterized protein</fullName>
    </submittedName>
</protein>
<dbReference type="Proteomes" id="UP001189429">
    <property type="component" value="Unassembled WGS sequence"/>
</dbReference>
<feature type="region of interest" description="Disordered" evidence="1">
    <location>
        <begin position="374"/>
        <end position="433"/>
    </location>
</feature>
<organism evidence="2 3">
    <name type="scientific">Prorocentrum cordatum</name>
    <dbReference type="NCBI Taxonomy" id="2364126"/>
    <lineage>
        <taxon>Eukaryota</taxon>
        <taxon>Sar</taxon>
        <taxon>Alveolata</taxon>
        <taxon>Dinophyceae</taxon>
        <taxon>Prorocentrales</taxon>
        <taxon>Prorocentraceae</taxon>
        <taxon>Prorocentrum</taxon>
    </lineage>
</organism>
<evidence type="ECO:0000256" key="1">
    <source>
        <dbReference type="SAM" id="MobiDB-lite"/>
    </source>
</evidence>
<keyword evidence="3" id="KW-1185">Reference proteome</keyword>
<evidence type="ECO:0000313" key="3">
    <source>
        <dbReference type="Proteomes" id="UP001189429"/>
    </source>
</evidence>
<feature type="compositionally biased region" description="Low complexity" evidence="1">
    <location>
        <begin position="379"/>
        <end position="391"/>
    </location>
</feature>
<name>A0ABN9R0L1_9DINO</name>
<reference evidence="2" key="1">
    <citation type="submission" date="2023-10" db="EMBL/GenBank/DDBJ databases">
        <authorList>
            <person name="Chen Y."/>
            <person name="Shah S."/>
            <person name="Dougan E. K."/>
            <person name="Thang M."/>
            <person name="Chan C."/>
        </authorList>
    </citation>
    <scope>NUCLEOTIDE SEQUENCE [LARGE SCALE GENOMIC DNA]</scope>
</reference>
<comment type="caution">
    <text evidence="2">The sequence shown here is derived from an EMBL/GenBank/DDBJ whole genome shotgun (WGS) entry which is preliminary data.</text>
</comment>